<dbReference type="Gene3D" id="3.90.79.20">
    <property type="match status" value="1"/>
</dbReference>
<evidence type="ECO:0000259" key="7">
    <source>
        <dbReference type="PROSITE" id="PS51462"/>
    </source>
</evidence>
<evidence type="ECO:0000256" key="5">
    <source>
        <dbReference type="ARBA" id="ARBA00022842"/>
    </source>
</evidence>
<evidence type="ECO:0000313" key="9">
    <source>
        <dbReference type="Proteomes" id="UP000252147"/>
    </source>
</evidence>
<evidence type="ECO:0000313" key="8">
    <source>
        <dbReference type="EMBL" id="RCL38078.1"/>
    </source>
</evidence>
<feature type="domain" description="Nudix hydrolase" evidence="7">
    <location>
        <begin position="136"/>
        <end position="260"/>
    </location>
</feature>
<dbReference type="CDD" id="cd03429">
    <property type="entry name" value="NUDIX_NADH_pyrophosphatase_Nudt13"/>
    <property type="match status" value="1"/>
</dbReference>
<dbReference type="GO" id="GO:0046872">
    <property type="term" value="F:metal ion binding"/>
    <property type="evidence" value="ECO:0007669"/>
    <property type="project" value="UniProtKB-KW"/>
</dbReference>
<evidence type="ECO:0000256" key="6">
    <source>
        <dbReference type="ARBA" id="ARBA00023027"/>
    </source>
</evidence>
<dbReference type="Pfam" id="PF00293">
    <property type="entry name" value="NUDIX"/>
    <property type="match status" value="1"/>
</dbReference>
<comment type="caution">
    <text evidence="8">The sequence shown here is derived from an EMBL/GenBank/DDBJ whole genome shotgun (WGS) entry which is preliminary data.</text>
</comment>
<dbReference type="InterPro" id="IPR000086">
    <property type="entry name" value="NUDIX_hydrolase_dom"/>
</dbReference>
<evidence type="ECO:0000256" key="2">
    <source>
        <dbReference type="ARBA" id="ARBA00012381"/>
    </source>
</evidence>
<keyword evidence="3" id="KW-0479">Metal-binding</keyword>
<dbReference type="SUPFAM" id="SSF55811">
    <property type="entry name" value="Nudix"/>
    <property type="match status" value="1"/>
</dbReference>
<dbReference type="InterPro" id="IPR020084">
    <property type="entry name" value="NUDIX_hydrolase_CS"/>
</dbReference>
<keyword evidence="5" id="KW-0460">Magnesium</keyword>
<dbReference type="PANTHER" id="PTHR11383:SF3">
    <property type="entry name" value="NAD(P)H PYROPHOSPHATASE NUDT13, MITOCHONDRIAL"/>
    <property type="match status" value="1"/>
</dbReference>
<dbReference type="PROSITE" id="PS51462">
    <property type="entry name" value="NUDIX"/>
    <property type="match status" value="1"/>
</dbReference>
<keyword evidence="6" id="KW-0520">NAD</keyword>
<accession>A0A368BL87</accession>
<protein>
    <recommendedName>
        <fullName evidence="2">NAD(+) diphosphatase</fullName>
        <ecNumber evidence="2">3.6.1.22</ecNumber>
    </recommendedName>
</protein>
<name>A0A368BL87_9GAMM</name>
<dbReference type="InterPro" id="IPR049734">
    <property type="entry name" value="NudC-like_C"/>
</dbReference>
<dbReference type="GO" id="GO:0016787">
    <property type="term" value="F:hydrolase activity"/>
    <property type="evidence" value="ECO:0007669"/>
    <property type="project" value="UniProtKB-KW"/>
</dbReference>
<organism evidence="8 9">
    <name type="scientific">SAR86 cluster bacterium</name>
    <dbReference type="NCBI Taxonomy" id="2030880"/>
    <lineage>
        <taxon>Bacteria</taxon>
        <taxon>Pseudomonadati</taxon>
        <taxon>Pseudomonadota</taxon>
        <taxon>Gammaproteobacteria</taxon>
        <taxon>SAR86 cluster</taxon>
    </lineage>
</organism>
<dbReference type="EC" id="3.6.1.22" evidence="2"/>
<proteinExistence type="predicted"/>
<dbReference type="InterPro" id="IPR015797">
    <property type="entry name" value="NUDIX_hydrolase-like_dom_sf"/>
</dbReference>
<dbReference type="NCBIfam" id="NF001299">
    <property type="entry name" value="PRK00241.1"/>
    <property type="match status" value="1"/>
</dbReference>
<dbReference type="Proteomes" id="UP000252147">
    <property type="component" value="Unassembled WGS sequence"/>
</dbReference>
<dbReference type="Gene3D" id="3.90.79.10">
    <property type="entry name" value="Nucleoside Triphosphate Pyrophosphohydrolase"/>
    <property type="match status" value="1"/>
</dbReference>
<dbReference type="AlphaFoldDB" id="A0A368BL87"/>
<comment type="cofactor">
    <cofactor evidence="1">
        <name>Mg(2+)</name>
        <dbReference type="ChEBI" id="CHEBI:18420"/>
    </cofactor>
</comment>
<sequence length="261" mass="29874">MSEIFPCFEHQTDIFDKENHIFISKTNKLLFCPVNKAFLFNSNFGYQEGYKIFNQNKGSIFLHIVEDHPIENLIFMKQKEVFPFLDSASLNIYSRSIQLAKWISNFTYCPKHGNELSVVKSDLAKSCADCRFDHYPKMSPCILVVVKSGSDILLVKHNNGSHFFTAIAGFVEYGETIEGTVRREVFEEVGIEISNLNYFNSQSWPFPNQLMMAFTAETKQRALTIDQKEILEASWFNSSTLPQVPPKISLSGQLIREALNS</sequence>
<dbReference type="PROSITE" id="PS00893">
    <property type="entry name" value="NUDIX_BOX"/>
    <property type="match status" value="1"/>
</dbReference>
<dbReference type="PANTHER" id="PTHR11383">
    <property type="entry name" value="NUCLEOSIDE DIPHOSPHATE-LINKED MOIETY X MOTIF 13"/>
    <property type="match status" value="1"/>
</dbReference>
<gene>
    <name evidence="8" type="ORF">DBW97_03325</name>
</gene>
<keyword evidence="4 8" id="KW-0378">Hydrolase</keyword>
<evidence type="ECO:0000256" key="3">
    <source>
        <dbReference type="ARBA" id="ARBA00022723"/>
    </source>
</evidence>
<evidence type="ECO:0000256" key="4">
    <source>
        <dbReference type="ARBA" id="ARBA00022801"/>
    </source>
</evidence>
<reference evidence="8 9" key="1">
    <citation type="journal article" date="2018" name="Microbiome">
        <title>Fine metagenomic profile of the Mediterranean stratified and mixed water columns revealed by assembly and recruitment.</title>
        <authorList>
            <person name="Haro-Moreno J.M."/>
            <person name="Lopez-Perez M."/>
            <person name="De La Torre J.R."/>
            <person name="Picazo A."/>
            <person name="Camacho A."/>
            <person name="Rodriguez-Valera F."/>
        </authorList>
    </citation>
    <scope>NUCLEOTIDE SEQUENCE [LARGE SCALE GENOMIC DNA]</scope>
    <source>
        <strain evidence="8">MED-G83</strain>
    </source>
</reference>
<evidence type="ECO:0000256" key="1">
    <source>
        <dbReference type="ARBA" id="ARBA00001946"/>
    </source>
</evidence>
<dbReference type="EMBL" id="QOPD01000005">
    <property type="protein sequence ID" value="RCL38078.1"/>
    <property type="molecule type" value="Genomic_DNA"/>
</dbReference>